<keyword evidence="2" id="KW-0812">Transmembrane</keyword>
<accession>A0A0L0T5P9</accession>
<keyword evidence="2" id="KW-1133">Transmembrane helix</keyword>
<sequence>MFSNCACSTMALDQARFAIHEWEHGSKKGVRISIVTDDDDMTRMPKPVKTEKIAPYQPGWIDPKTTTFFDVPRALNAILAGSHVLTAIFEMTGSGDSRKPSGSLAIHCLPSSVAPWRRPAADAQALVQVQKRAGRDGTAVTISALARANMLADQVTYVNQQRAITEAEKAAKKNKKQRVASPDMPLSSLPPGVPTECAPPVPPPDVAPMVVTVPHLPAFSRVSTVVTIRGHRILITETAGWFNKHLEWEARLLYPNYPLDQTAAANASSSPVEGTHYTLLMRHYELQPCCACCCPAACCQCFGGGGENSRLVFKLALVRALESAVAPAPVANGPAATAAVNTATATGDEIALTLIAIAPAVNLVIVQRKAWVIIIPCALLALAGAIVQLVFKFVVKK</sequence>
<dbReference type="Proteomes" id="UP000054350">
    <property type="component" value="Unassembled WGS sequence"/>
</dbReference>
<feature type="transmembrane region" description="Helical" evidence="2">
    <location>
        <begin position="370"/>
        <end position="391"/>
    </location>
</feature>
<name>A0A0L0T5P9_ALLM3</name>
<gene>
    <name evidence="3" type="ORF">AMAG_15053</name>
</gene>
<evidence type="ECO:0000313" key="4">
    <source>
        <dbReference type="Proteomes" id="UP000054350"/>
    </source>
</evidence>
<dbReference type="VEuPathDB" id="FungiDB:AMAG_15053"/>
<protein>
    <submittedName>
        <fullName evidence="3">Uncharacterized protein</fullName>
    </submittedName>
</protein>
<organism evidence="3 4">
    <name type="scientific">Allomyces macrogynus (strain ATCC 38327)</name>
    <name type="common">Allomyces javanicus var. macrogynus</name>
    <dbReference type="NCBI Taxonomy" id="578462"/>
    <lineage>
        <taxon>Eukaryota</taxon>
        <taxon>Fungi</taxon>
        <taxon>Fungi incertae sedis</taxon>
        <taxon>Blastocladiomycota</taxon>
        <taxon>Blastocladiomycetes</taxon>
        <taxon>Blastocladiales</taxon>
        <taxon>Blastocladiaceae</taxon>
        <taxon>Allomyces</taxon>
    </lineage>
</organism>
<proteinExistence type="predicted"/>
<reference evidence="4" key="2">
    <citation type="submission" date="2009-11" db="EMBL/GenBank/DDBJ databases">
        <title>The Genome Sequence of Allomyces macrogynus strain ATCC 38327.</title>
        <authorList>
            <consortium name="The Broad Institute Genome Sequencing Platform"/>
            <person name="Russ C."/>
            <person name="Cuomo C."/>
            <person name="Shea T."/>
            <person name="Young S.K."/>
            <person name="Zeng Q."/>
            <person name="Koehrsen M."/>
            <person name="Haas B."/>
            <person name="Borodovsky M."/>
            <person name="Guigo R."/>
            <person name="Alvarado L."/>
            <person name="Berlin A."/>
            <person name="Borenstein D."/>
            <person name="Chen Z."/>
            <person name="Engels R."/>
            <person name="Freedman E."/>
            <person name="Gellesch M."/>
            <person name="Goldberg J."/>
            <person name="Griggs A."/>
            <person name="Gujja S."/>
            <person name="Heiman D."/>
            <person name="Hepburn T."/>
            <person name="Howarth C."/>
            <person name="Jen D."/>
            <person name="Larson L."/>
            <person name="Lewis B."/>
            <person name="Mehta T."/>
            <person name="Park D."/>
            <person name="Pearson M."/>
            <person name="Roberts A."/>
            <person name="Saif S."/>
            <person name="Shenoy N."/>
            <person name="Sisk P."/>
            <person name="Stolte C."/>
            <person name="Sykes S."/>
            <person name="Walk T."/>
            <person name="White J."/>
            <person name="Yandava C."/>
            <person name="Burger G."/>
            <person name="Gray M.W."/>
            <person name="Holland P.W.H."/>
            <person name="King N."/>
            <person name="Lang F.B.F."/>
            <person name="Roger A.J."/>
            <person name="Ruiz-Trillo I."/>
            <person name="Lander E."/>
            <person name="Nusbaum C."/>
        </authorList>
    </citation>
    <scope>NUCLEOTIDE SEQUENCE [LARGE SCALE GENOMIC DNA]</scope>
    <source>
        <strain evidence="4">ATCC 38327</strain>
    </source>
</reference>
<evidence type="ECO:0000313" key="3">
    <source>
        <dbReference type="EMBL" id="KNE70072.1"/>
    </source>
</evidence>
<dbReference type="AlphaFoldDB" id="A0A0L0T5P9"/>
<reference evidence="3 4" key="1">
    <citation type="submission" date="2009-11" db="EMBL/GenBank/DDBJ databases">
        <title>Annotation of Allomyces macrogynus ATCC 38327.</title>
        <authorList>
            <consortium name="The Broad Institute Genome Sequencing Platform"/>
            <person name="Russ C."/>
            <person name="Cuomo C."/>
            <person name="Burger G."/>
            <person name="Gray M.W."/>
            <person name="Holland P.W.H."/>
            <person name="King N."/>
            <person name="Lang F.B.F."/>
            <person name="Roger A.J."/>
            <person name="Ruiz-Trillo I."/>
            <person name="Young S.K."/>
            <person name="Zeng Q."/>
            <person name="Gargeya S."/>
            <person name="Fitzgerald M."/>
            <person name="Haas B."/>
            <person name="Abouelleil A."/>
            <person name="Alvarado L."/>
            <person name="Arachchi H.M."/>
            <person name="Berlin A."/>
            <person name="Chapman S.B."/>
            <person name="Gearin G."/>
            <person name="Goldberg J."/>
            <person name="Griggs A."/>
            <person name="Gujja S."/>
            <person name="Hansen M."/>
            <person name="Heiman D."/>
            <person name="Howarth C."/>
            <person name="Larimer J."/>
            <person name="Lui A."/>
            <person name="MacDonald P.J.P."/>
            <person name="McCowen C."/>
            <person name="Montmayeur A."/>
            <person name="Murphy C."/>
            <person name="Neiman D."/>
            <person name="Pearson M."/>
            <person name="Priest M."/>
            <person name="Roberts A."/>
            <person name="Saif S."/>
            <person name="Shea T."/>
            <person name="Sisk P."/>
            <person name="Stolte C."/>
            <person name="Sykes S."/>
            <person name="Wortman J."/>
            <person name="Nusbaum C."/>
            <person name="Birren B."/>
        </authorList>
    </citation>
    <scope>NUCLEOTIDE SEQUENCE [LARGE SCALE GENOMIC DNA]</scope>
    <source>
        <strain evidence="3 4">ATCC 38327</strain>
    </source>
</reference>
<keyword evidence="2" id="KW-0472">Membrane</keyword>
<keyword evidence="4" id="KW-1185">Reference proteome</keyword>
<evidence type="ECO:0000256" key="2">
    <source>
        <dbReference type="SAM" id="Phobius"/>
    </source>
</evidence>
<dbReference type="OrthoDB" id="5579023at2759"/>
<dbReference type="EMBL" id="GG745364">
    <property type="protein sequence ID" value="KNE70072.1"/>
    <property type="molecule type" value="Genomic_DNA"/>
</dbReference>
<evidence type="ECO:0000256" key="1">
    <source>
        <dbReference type="SAM" id="MobiDB-lite"/>
    </source>
</evidence>
<feature type="region of interest" description="Disordered" evidence="1">
    <location>
        <begin position="170"/>
        <end position="193"/>
    </location>
</feature>